<evidence type="ECO:0000256" key="3">
    <source>
        <dbReference type="ARBA" id="ARBA00013080"/>
    </source>
</evidence>
<dbReference type="InterPro" id="IPR018510">
    <property type="entry name" value="DAP_epimerase_AS"/>
</dbReference>
<feature type="site" description="Could be important to modulate the pK values of the two catalytic cysteine residues" evidence="8">
    <location>
        <position position="146"/>
    </location>
</feature>
<evidence type="ECO:0000313" key="11">
    <source>
        <dbReference type="Proteomes" id="UP000317315"/>
    </source>
</evidence>
<evidence type="ECO:0000256" key="5">
    <source>
        <dbReference type="ARBA" id="ARBA00023154"/>
    </source>
</evidence>
<dbReference type="EMBL" id="FXTM01000005">
    <property type="protein sequence ID" value="SMO46071.1"/>
    <property type="molecule type" value="Genomic_DNA"/>
</dbReference>
<dbReference type="InterPro" id="IPR001653">
    <property type="entry name" value="DAP_epimerase_DapF"/>
</dbReference>
<comment type="pathway">
    <text evidence="1 8">Amino-acid biosynthesis; L-lysine biosynthesis via DAP pathway; DL-2,6-diaminopimelate from LL-2,6-diaminopimelate: step 1/1.</text>
</comment>
<gene>
    <name evidence="8" type="primary">dapF</name>
    <name evidence="10" type="ORF">SAMN06269117_10548</name>
</gene>
<dbReference type="HAMAP" id="MF_00197">
    <property type="entry name" value="DAP_epimerase"/>
    <property type="match status" value="1"/>
</dbReference>
<evidence type="ECO:0000256" key="7">
    <source>
        <dbReference type="ARBA" id="ARBA00051712"/>
    </source>
</evidence>
<feature type="binding site" evidence="8">
    <location>
        <position position="178"/>
    </location>
    <ligand>
        <name>substrate</name>
    </ligand>
</feature>
<dbReference type="OrthoDB" id="9805408at2"/>
<feature type="binding site" evidence="8">
    <location>
        <begin position="195"/>
        <end position="196"/>
    </location>
    <ligand>
        <name>substrate</name>
    </ligand>
</feature>
<accession>A0A521BGJ6</accession>
<dbReference type="SUPFAM" id="SSF54506">
    <property type="entry name" value="Diaminopimelate epimerase-like"/>
    <property type="match status" value="2"/>
</dbReference>
<evidence type="ECO:0000256" key="1">
    <source>
        <dbReference type="ARBA" id="ARBA00005196"/>
    </source>
</evidence>
<keyword evidence="8" id="KW-0963">Cytoplasm</keyword>
<dbReference type="RefSeq" id="WP_142934416.1">
    <property type="nucleotide sequence ID" value="NZ_FXTM01000005.1"/>
</dbReference>
<keyword evidence="4 8" id="KW-0028">Amino-acid biosynthesis</keyword>
<evidence type="ECO:0000256" key="2">
    <source>
        <dbReference type="ARBA" id="ARBA00010219"/>
    </source>
</evidence>
<feature type="binding site" evidence="8">
    <location>
        <begin position="78"/>
        <end position="79"/>
    </location>
    <ligand>
        <name>substrate</name>
    </ligand>
</feature>
<dbReference type="GO" id="GO:0005829">
    <property type="term" value="C:cytosol"/>
    <property type="evidence" value="ECO:0007669"/>
    <property type="project" value="TreeGrafter"/>
</dbReference>
<feature type="active site" evidence="9">
    <location>
        <position position="77"/>
    </location>
</feature>
<name>A0A521BGJ6_9BACT</name>
<dbReference type="UniPathway" id="UPA00034">
    <property type="reaction ID" value="UER00025"/>
</dbReference>
<keyword evidence="6 8" id="KW-0413">Isomerase</keyword>
<dbReference type="PROSITE" id="PS01326">
    <property type="entry name" value="DAP_EPIMERASE"/>
    <property type="match status" value="1"/>
</dbReference>
<comment type="subcellular location">
    <subcellularLocation>
        <location evidence="8">Cytoplasm</location>
    </subcellularLocation>
</comment>
<comment type="caution">
    <text evidence="8">Lacks conserved residue(s) required for the propagation of feature annotation.</text>
</comment>
<feature type="site" description="Could be important to modulate the pK values of the two catalytic cysteine residues" evidence="8">
    <location>
        <position position="195"/>
    </location>
</feature>
<feature type="active site" description="Proton acceptor" evidence="8">
    <location>
        <position position="205"/>
    </location>
</feature>
<dbReference type="EC" id="5.1.1.7" evidence="3 8"/>
<dbReference type="Gene3D" id="3.10.310.10">
    <property type="entry name" value="Diaminopimelate Epimerase, Chain A, domain 1"/>
    <property type="match status" value="2"/>
</dbReference>
<dbReference type="NCBIfam" id="TIGR00652">
    <property type="entry name" value="DapF"/>
    <property type="match status" value="1"/>
</dbReference>
<sequence length="269" mass="29914">MEFSKIQGTGNDFIIIDNRDGKFDKFCGDFPVDSVVRKVCERRRGVGADGLILIESSEVADFKWRFFNSDGSVAEMCGNGARCASRFAYERGIAPERMRFETLAGIVESEVRGPSVKVRLTPPTDLKLNINAEGLNVHYINTGVPHVVVLVERLDQIDVEKLGRKLRFSEVFSPKGANVNFVEVMLDRIRVRTYERGVEGETLACGTGSVASAIVSSLIFKLKPPVEVEVGMGERLRVYFDGELREVFLEGPTVWVYDGKLREELLGGA</sequence>
<evidence type="ECO:0000313" key="10">
    <source>
        <dbReference type="EMBL" id="SMO46071.1"/>
    </source>
</evidence>
<dbReference type="Pfam" id="PF01678">
    <property type="entry name" value="DAP_epimerase"/>
    <property type="match status" value="2"/>
</dbReference>
<feature type="binding site" evidence="8">
    <location>
        <begin position="206"/>
        <end position="207"/>
    </location>
    <ligand>
        <name>substrate</name>
    </ligand>
</feature>
<reference evidence="10 11" key="1">
    <citation type="submission" date="2017-05" db="EMBL/GenBank/DDBJ databases">
        <authorList>
            <person name="Varghese N."/>
            <person name="Submissions S."/>
        </authorList>
    </citation>
    <scope>NUCLEOTIDE SEQUENCE [LARGE SCALE GENOMIC DNA]</scope>
    <source>
        <strain evidence="10 11">DSM 16304</strain>
    </source>
</reference>
<keyword evidence="5 8" id="KW-0457">Lysine biosynthesis</keyword>
<feature type="active site" description="Proton donor" evidence="8">
    <location>
        <position position="77"/>
    </location>
</feature>
<comment type="catalytic activity">
    <reaction evidence="7 8">
        <text>(2S,6S)-2,6-diaminopimelate = meso-2,6-diaminopimelate</text>
        <dbReference type="Rhea" id="RHEA:15393"/>
        <dbReference type="ChEBI" id="CHEBI:57609"/>
        <dbReference type="ChEBI" id="CHEBI:57791"/>
        <dbReference type="EC" id="5.1.1.7"/>
    </reaction>
</comment>
<dbReference type="Proteomes" id="UP000317315">
    <property type="component" value="Unassembled WGS sequence"/>
</dbReference>
<comment type="function">
    <text evidence="8">Catalyzes the stereoinversion of LL-2,6-diaminopimelate (L,L-DAP) to meso-diaminopimelate (meso-DAP), a precursor of L-lysine and an essential component of the bacterial peptidoglycan.</text>
</comment>
<dbReference type="GO" id="GO:0009089">
    <property type="term" value="P:lysine biosynthetic process via diaminopimelate"/>
    <property type="evidence" value="ECO:0007669"/>
    <property type="project" value="UniProtKB-UniRule"/>
</dbReference>
<dbReference type="PANTHER" id="PTHR31689:SF0">
    <property type="entry name" value="DIAMINOPIMELATE EPIMERASE"/>
    <property type="match status" value="1"/>
</dbReference>
<feature type="binding site" evidence="8">
    <location>
        <position position="68"/>
    </location>
    <ligand>
        <name>substrate</name>
    </ligand>
</feature>
<keyword evidence="11" id="KW-1185">Reference proteome</keyword>
<comment type="similarity">
    <text evidence="2 8">Belongs to the diaminopimelate epimerase family.</text>
</comment>
<organism evidence="10 11">
    <name type="scientific">Balnearium lithotrophicum</name>
    <dbReference type="NCBI Taxonomy" id="223788"/>
    <lineage>
        <taxon>Bacteria</taxon>
        <taxon>Pseudomonadati</taxon>
        <taxon>Aquificota</taxon>
        <taxon>Aquificia</taxon>
        <taxon>Desulfurobacteriales</taxon>
        <taxon>Desulfurobacteriaceae</taxon>
        <taxon>Balnearium</taxon>
    </lineage>
</organism>
<protein>
    <recommendedName>
        <fullName evidence="3 8">Diaminopimelate epimerase</fullName>
        <shortName evidence="8">DAP epimerase</shortName>
        <ecNumber evidence="3 8">5.1.1.7</ecNumber>
    </recommendedName>
    <alternativeName>
        <fullName evidence="8">PLP-independent amino acid racemase</fullName>
    </alternativeName>
</protein>
<dbReference type="AlphaFoldDB" id="A0A521BGJ6"/>
<proteinExistence type="inferred from homology"/>
<evidence type="ECO:0000256" key="6">
    <source>
        <dbReference type="ARBA" id="ARBA00023235"/>
    </source>
</evidence>
<feature type="binding site" evidence="8">
    <location>
        <position position="11"/>
    </location>
    <ligand>
        <name>substrate</name>
    </ligand>
</feature>
<evidence type="ECO:0000256" key="8">
    <source>
        <dbReference type="HAMAP-Rule" id="MF_00197"/>
    </source>
</evidence>
<comment type="subunit">
    <text evidence="8">Homodimer.</text>
</comment>
<dbReference type="PANTHER" id="PTHR31689">
    <property type="entry name" value="DIAMINOPIMELATE EPIMERASE, CHLOROPLASTIC"/>
    <property type="match status" value="1"/>
</dbReference>
<evidence type="ECO:0000256" key="4">
    <source>
        <dbReference type="ARBA" id="ARBA00022605"/>
    </source>
</evidence>
<dbReference type="GO" id="GO:0008837">
    <property type="term" value="F:diaminopimelate epimerase activity"/>
    <property type="evidence" value="ECO:0007669"/>
    <property type="project" value="UniProtKB-UniRule"/>
</dbReference>
<evidence type="ECO:0000256" key="9">
    <source>
        <dbReference type="PROSITE-ProRule" id="PRU10125"/>
    </source>
</evidence>